<proteinExistence type="inferred from homology"/>
<dbReference type="FunFam" id="1.50.40.10:FF:000149">
    <property type="entry name" value="Mitochondrial Carrier (MC) Family"/>
    <property type="match status" value="1"/>
</dbReference>
<dbReference type="PRINTS" id="PR00926">
    <property type="entry name" value="MITOCARRIER"/>
</dbReference>
<dbReference type="GO" id="GO:0016020">
    <property type="term" value="C:membrane"/>
    <property type="evidence" value="ECO:0007669"/>
    <property type="project" value="UniProtKB-SubCell"/>
</dbReference>
<evidence type="ECO:0000313" key="12">
    <source>
        <dbReference type="Proteomes" id="UP000708148"/>
    </source>
</evidence>
<dbReference type="EMBL" id="CAJHUC010000409">
    <property type="protein sequence ID" value="CAD7695943.1"/>
    <property type="molecule type" value="Genomic_DNA"/>
</dbReference>
<dbReference type="PANTHER" id="PTHR45667">
    <property type="entry name" value="S-ADENOSYLMETHIONINE MITOCHONDRIAL CARRIER PROTEIN"/>
    <property type="match status" value="1"/>
</dbReference>
<evidence type="ECO:0000256" key="10">
    <source>
        <dbReference type="SAM" id="Phobius"/>
    </source>
</evidence>
<evidence type="ECO:0008006" key="13">
    <source>
        <dbReference type="Google" id="ProtNLM"/>
    </source>
</evidence>
<dbReference type="InterPro" id="IPR023395">
    <property type="entry name" value="MCP_dom_sf"/>
</dbReference>
<dbReference type="InterPro" id="IPR018108">
    <property type="entry name" value="MCP_transmembrane"/>
</dbReference>
<dbReference type="AlphaFoldDB" id="A0A8S1IXL5"/>
<dbReference type="OrthoDB" id="415315at2759"/>
<keyword evidence="4 8" id="KW-0812">Transmembrane</keyword>
<dbReference type="PROSITE" id="PS50920">
    <property type="entry name" value="SOLCAR"/>
    <property type="match status" value="3"/>
</dbReference>
<evidence type="ECO:0000313" key="11">
    <source>
        <dbReference type="EMBL" id="CAD7695943.1"/>
    </source>
</evidence>
<evidence type="ECO:0000256" key="1">
    <source>
        <dbReference type="ARBA" id="ARBA00004141"/>
    </source>
</evidence>
<feature type="transmembrane region" description="Helical" evidence="10">
    <location>
        <begin position="148"/>
        <end position="170"/>
    </location>
</feature>
<gene>
    <name evidence="11" type="ORF">OSTQU699_LOCUS1304</name>
</gene>
<dbReference type="GO" id="GO:0055085">
    <property type="term" value="P:transmembrane transport"/>
    <property type="evidence" value="ECO:0007669"/>
    <property type="project" value="InterPro"/>
</dbReference>
<evidence type="ECO:0000256" key="6">
    <source>
        <dbReference type="ARBA" id="ARBA00022989"/>
    </source>
</evidence>
<keyword evidence="3 9" id="KW-0813">Transport</keyword>
<protein>
    <recommendedName>
        <fullName evidence="13">Mitochondrial carrier protein</fullName>
    </recommendedName>
</protein>
<evidence type="ECO:0000256" key="3">
    <source>
        <dbReference type="ARBA" id="ARBA00022448"/>
    </source>
</evidence>
<comment type="caution">
    <text evidence="11">The sequence shown here is derived from an EMBL/GenBank/DDBJ whole genome shotgun (WGS) entry which is preliminary data.</text>
</comment>
<evidence type="ECO:0000256" key="2">
    <source>
        <dbReference type="ARBA" id="ARBA00006375"/>
    </source>
</evidence>
<dbReference type="Gene3D" id="1.50.40.10">
    <property type="entry name" value="Mitochondrial carrier domain"/>
    <property type="match status" value="2"/>
</dbReference>
<dbReference type="InterPro" id="IPR002067">
    <property type="entry name" value="MCP"/>
</dbReference>
<keyword evidence="5" id="KW-0677">Repeat</keyword>
<feature type="repeat" description="Solcar" evidence="8">
    <location>
        <begin position="45"/>
        <end position="135"/>
    </location>
</feature>
<evidence type="ECO:0000256" key="8">
    <source>
        <dbReference type="PROSITE-ProRule" id="PRU00282"/>
    </source>
</evidence>
<reference evidence="11" key="1">
    <citation type="submission" date="2020-12" db="EMBL/GenBank/DDBJ databases">
        <authorList>
            <person name="Iha C."/>
        </authorList>
    </citation>
    <scope>NUCLEOTIDE SEQUENCE</scope>
</reference>
<evidence type="ECO:0000256" key="5">
    <source>
        <dbReference type="ARBA" id="ARBA00022737"/>
    </source>
</evidence>
<keyword evidence="7 8" id="KW-0472">Membrane</keyword>
<keyword evidence="6 10" id="KW-1133">Transmembrane helix</keyword>
<evidence type="ECO:0000256" key="7">
    <source>
        <dbReference type="ARBA" id="ARBA00023136"/>
    </source>
</evidence>
<name>A0A8S1IXL5_9CHLO</name>
<accession>A0A8S1IXL5</accession>
<dbReference type="SUPFAM" id="SSF103506">
    <property type="entry name" value="Mitochondrial carrier"/>
    <property type="match status" value="1"/>
</dbReference>
<sequence length="351" mass="36461">MSQFLVGHRGRRGPSLTVRQQRRGFASTTASTLQNVTVPDAPPLSKPASDVIAGATARAASQATIHPLDTLKVRMQAKPVAGGLRELAYKKLVQRGPKGAAKAMRSLYRGVLGAASGAGIAIGAYFAFYGVATRLVSRHTNLNRSGVAFVSGAAAAAGSSVVKVPLAVCIRSVQAKVYPNPFCAAHSICRAAGPRGLFTGYVPTLLEDVPDMAFKFAAYESLRSLHARIVGRKATPQEDFLCGAAAGAFAAAATTPLDVVKTAMMCTAAQRPSMLLTAQTVLRNGGVGAFFAGVGPRAASNGINSAVFFTIFECFRGIMARQAAARKNTAIAGRAVDDVVLDVHEVSRSAA</sequence>
<keyword evidence="12" id="KW-1185">Reference proteome</keyword>
<comment type="similarity">
    <text evidence="2 9">Belongs to the mitochondrial carrier (TC 2.A.29) family.</text>
</comment>
<evidence type="ECO:0000256" key="9">
    <source>
        <dbReference type="RuleBase" id="RU000488"/>
    </source>
</evidence>
<evidence type="ECO:0000256" key="4">
    <source>
        <dbReference type="ARBA" id="ARBA00022692"/>
    </source>
</evidence>
<feature type="repeat" description="Solcar" evidence="8">
    <location>
        <begin position="234"/>
        <end position="318"/>
    </location>
</feature>
<comment type="subcellular location">
    <subcellularLocation>
        <location evidence="1">Membrane</location>
        <topology evidence="1">Multi-pass membrane protein</topology>
    </subcellularLocation>
</comment>
<organism evidence="11 12">
    <name type="scientific">Ostreobium quekettii</name>
    <dbReference type="NCBI Taxonomy" id="121088"/>
    <lineage>
        <taxon>Eukaryota</taxon>
        <taxon>Viridiplantae</taxon>
        <taxon>Chlorophyta</taxon>
        <taxon>core chlorophytes</taxon>
        <taxon>Ulvophyceae</taxon>
        <taxon>TCBD clade</taxon>
        <taxon>Bryopsidales</taxon>
        <taxon>Ostreobineae</taxon>
        <taxon>Ostreobiaceae</taxon>
        <taxon>Ostreobium</taxon>
    </lineage>
</organism>
<feature type="repeat" description="Solcar" evidence="8">
    <location>
        <begin position="143"/>
        <end position="225"/>
    </location>
</feature>
<feature type="transmembrane region" description="Helical" evidence="10">
    <location>
        <begin position="107"/>
        <end position="128"/>
    </location>
</feature>
<dbReference type="Pfam" id="PF00153">
    <property type="entry name" value="Mito_carr"/>
    <property type="match status" value="3"/>
</dbReference>
<dbReference type="Proteomes" id="UP000708148">
    <property type="component" value="Unassembled WGS sequence"/>
</dbReference>